<dbReference type="AlphaFoldDB" id="A0A8P4K5R5"/>
<dbReference type="Ensembl" id="ENSDLAT00005082956.1">
    <property type="protein sequence ID" value="ENSDLAP00005075519.1"/>
    <property type="gene ID" value="ENSDLAG00005032942.1"/>
</dbReference>
<keyword evidence="7 13" id="KW-0862">Zinc</keyword>
<evidence type="ECO:0000259" key="15">
    <source>
        <dbReference type="PROSITE" id="PS50103"/>
    </source>
</evidence>
<dbReference type="SUPFAM" id="SSF90229">
    <property type="entry name" value="CCCH zinc finger"/>
    <property type="match status" value="1"/>
</dbReference>
<evidence type="ECO:0000256" key="6">
    <source>
        <dbReference type="ARBA" id="ARBA00022771"/>
    </source>
</evidence>
<evidence type="ECO:0000256" key="2">
    <source>
        <dbReference type="ARBA" id="ARBA00004604"/>
    </source>
</evidence>
<keyword evidence="9" id="KW-0539">Nucleus</keyword>
<dbReference type="FunFam" id="3.30.420.10:FF:000039">
    <property type="entry name" value="Target of EGR1 protein 1"/>
    <property type="match status" value="1"/>
</dbReference>
<dbReference type="SUPFAM" id="SSF53098">
    <property type="entry name" value="Ribonuclease H-like"/>
    <property type="match status" value="2"/>
</dbReference>
<evidence type="ECO:0000256" key="9">
    <source>
        <dbReference type="ARBA" id="ARBA00023242"/>
    </source>
</evidence>
<dbReference type="GO" id="GO:0000175">
    <property type="term" value="F:3'-5'-RNA exonuclease activity"/>
    <property type="evidence" value="ECO:0007669"/>
    <property type="project" value="TreeGrafter"/>
</dbReference>
<accession>A0A8P4K5R5</accession>
<dbReference type="Gene3D" id="6.10.250.3220">
    <property type="match status" value="1"/>
</dbReference>
<keyword evidence="4" id="KW-0597">Phosphoprotein</keyword>
<dbReference type="InterPro" id="IPR006941">
    <property type="entry name" value="RNase_CAF1"/>
</dbReference>
<reference evidence="16" key="2">
    <citation type="submission" date="2025-09" db="UniProtKB">
        <authorList>
            <consortium name="Ensembl"/>
        </authorList>
    </citation>
    <scope>IDENTIFICATION</scope>
</reference>
<dbReference type="GO" id="GO:0017069">
    <property type="term" value="F:snRNA binding"/>
    <property type="evidence" value="ECO:0007669"/>
    <property type="project" value="TreeGrafter"/>
</dbReference>
<dbReference type="PANTHER" id="PTHR15092:SF37">
    <property type="entry name" value="TARGET OF EGR1 PROTEIN 1"/>
    <property type="match status" value="1"/>
</dbReference>
<evidence type="ECO:0000256" key="11">
    <source>
        <dbReference type="ARBA" id="ARBA00062362"/>
    </source>
</evidence>
<feature type="domain" description="C3H1-type" evidence="15">
    <location>
        <begin position="269"/>
        <end position="297"/>
    </location>
</feature>
<dbReference type="Gene3D" id="3.30.420.10">
    <property type="entry name" value="Ribonuclease H-like superfamily/Ribonuclease H"/>
    <property type="match status" value="3"/>
</dbReference>
<evidence type="ECO:0000256" key="3">
    <source>
        <dbReference type="ARBA" id="ARBA00008372"/>
    </source>
</evidence>
<proteinExistence type="inferred from homology"/>
<evidence type="ECO:0000256" key="5">
    <source>
        <dbReference type="ARBA" id="ARBA00022723"/>
    </source>
</evidence>
<dbReference type="GO" id="GO:0008270">
    <property type="term" value="F:zinc ion binding"/>
    <property type="evidence" value="ECO:0007669"/>
    <property type="project" value="UniProtKB-KW"/>
</dbReference>
<dbReference type="InterPro" id="IPR036397">
    <property type="entry name" value="RNaseH_sf"/>
</dbReference>
<dbReference type="InterPro" id="IPR051181">
    <property type="entry name" value="CAF1_poly(A)_ribonucleases"/>
</dbReference>
<dbReference type="InterPro" id="IPR012337">
    <property type="entry name" value="RNaseH-like_sf"/>
</dbReference>
<keyword evidence="5 13" id="KW-0479">Metal-binding</keyword>
<dbReference type="GO" id="GO:0034472">
    <property type="term" value="P:snRNA 3'-end processing"/>
    <property type="evidence" value="ECO:0007669"/>
    <property type="project" value="TreeGrafter"/>
</dbReference>
<evidence type="ECO:0000256" key="10">
    <source>
        <dbReference type="ARBA" id="ARBA00057484"/>
    </source>
</evidence>
<dbReference type="GO" id="GO:0007420">
    <property type="term" value="P:brain development"/>
    <property type="evidence" value="ECO:0007669"/>
    <property type="project" value="Ensembl"/>
</dbReference>
<dbReference type="InterPro" id="IPR036855">
    <property type="entry name" value="Znf_CCCH_sf"/>
</dbReference>
<organism evidence="16 17">
    <name type="scientific">Dicentrarchus labrax</name>
    <name type="common">European seabass</name>
    <name type="synonym">Morone labrax</name>
    <dbReference type="NCBI Taxonomy" id="13489"/>
    <lineage>
        <taxon>Eukaryota</taxon>
        <taxon>Metazoa</taxon>
        <taxon>Chordata</taxon>
        <taxon>Craniata</taxon>
        <taxon>Vertebrata</taxon>
        <taxon>Euteleostomi</taxon>
        <taxon>Actinopterygii</taxon>
        <taxon>Neopterygii</taxon>
        <taxon>Teleostei</taxon>
        <taxon>Neoteleostei</taxon>
        <taxon>Acanthomorphata</taxon>
        <taxon>Eupercaria</taxon>
        <taxon>Moronidae</taxon>
        <taxon>Dicentrarchus</taxon>
    </lineage>
</organism>
<evidence type="ECO:0000256" key="4">
    <source>
        <dbReference type="ARBA" id="ARBA00022553"/>
    </source>
</evidence>
<evidence type="ECO:0000256" key="1">
    <source>
        <dbReference type="ARBA" id="ARBA00004324"/>
    </source>
</evidence>
<dbReference type="PROSITE" id="PS50103">
    <property type="entry name" value="ZF_C3H1"/>
    <property type="match status" value="1"/>
</dbReference>
<feature type="zinc finger region" description="C3H1-type" evidence="13">
    <location>
        <begin position="269"/>
        <end position="297"/>
    </location>
</feature>
<evidence type="ECO:0000256" key="7">
    <source>
        <dbReference type="ARBA" id="ARBA00022833"/>
    </source>
</evidence>
<sequence>MMSSLVVPVIDVQNDNFKELWPAMVVAIKSSSFVALDTELSGLGNRKSLLAESIEDRYKAICHAARSRSVLSLGFACYKKLDNKAADTYLVQVYNLTLLCSEEYIIEPQSVQFLVQHGFDFNKQYAHGIPYCKGNNKGASDDRGVHIRALFTELLRARKPLVLHNGLIDMAFLYQSFYAHLPERLATFTADLSEMFPAGIYDTKYVCEFELRLTASYLEYAYKKCKLDNSRSVSSGGAGPHVHMEFCQYAGHMSSYVDYRVCPAVGSSEGQTDICQRFSAFGWCPNGTQCPLSHDTDLIILQDEKGMGDKKKKRKRQREKKKGRGGAAEGSSIFDGAPENKIPHMEVDPKETPDDQQGAEPCLESGPLTGSDGNAQQNEGENMKTDSEGNGVCEDHKDIRNCETTDANTETSTNDGVKSRTEDGGGEKFCEHPVKTGDQKKKVDTGTHRAGFDAFMTGYIFAHSCTIINKDRVGAVEGKEQQEEEEQPWLPTSLNKVYLSGKAAPLNVVKSTFSKSSKAHVQKMETSFYAHLPERLATFTADLSEMFPAGIYDTKYVTELELRLTASYLEYAYKKW</sequence>
<protein>
    <recommendedName>
        <fullName evidence="12">Target of EGR1 protein 1</fullName>
    </recommendedName>
</protein>
<dbReference type="Proteomes" id="UP000694389">
    <property type="component" value="Unassembled WGS sequence"/>
</dbReference>
<dbReference type="GO" id="GO:0005730">
    <property type="term" value="C:nucleolus"/>
    <property type="evidence" value="ECO:0007669"/>
    <property type="project" value="UniProtKB-SubCell"/>
</dbReference>
<feature type="compositionally biased region" description="Basic residues" evidence="14">
    <location>
        <begin position="310"/>
        <end position="324"/>
    </location>
</feature>
<dbReference type="GeneTree" id="ENSGT00940000153167"/>
<gene>
    <name evidence="16" type="primary">toe1</name>
</gene>
<dbReference type="PANTHER" id="PTHR15092">
    <property type="entry name" value="POLY A -SPECIFIC RIBONUCLEASE/TARGET OF EGR1, MEMBER 1"/>
    <property type="match status" value="1"/>
</dbReference>
<comment type="subunit">
    <text evidence="11">Interacts with U1, U2, U4, U5 and U6 snRNAs.</text>
</comment>
<reference evidence="16" key="1">
    <citation type="submission" date="2025-08" db="UniProtKB">
        <authorList>
            <consortium name="Ensembl"/>
        </authorList>
    </citation>
    <scope>IDENTIFICATION</scope>
</reference>
<dbReference type="InterPro" id="IPR000571">
    <property type="entry name" value="Znf_CCCH"/>
</dbReference>
<feature type="compositionally biased region" description="Basic and acidic residues" evidence="14">
    <location>
        <begin position="417"/>
        <end position="444"/>
    </location>
</feature>
<feature type="compositionally biased region" description="Basic and acidic residues" evidence="14">
    <location>
        <begin position="341"/>
        <end position="353"/>
    </location>
</feature>
<feature type="compositionally biased region" description="Polar residues" evidence="14">
    <location>
        <begin position="404"/>
        <end position="416"/>
    </location>
</feature>
<comment type="subcellular location">
    <subcellularLocation>
        <location evidence="1">Nucleus speckle</location>
    </subcellularLocation>
    <subcellularLocation>
        <location evidence="2">Nucleus</location>
        <location evidence="2">Nucleolus</location>
    </subcellularLocation>
</comment>
<comment type="function">
    <text evidence="10">Inhibits cell growth rate and cell cycle. Induces CDKN1A expression as well as TGF-beta expression. Mediates the inhibitory growth effect of EGR1. Involved in the maturation of snRNAs and snRNA 3'-tail processing.</text>
</comment>
<feature type="compositionally biased region" description="Polar residues" evidence="14">
    <location>
        <begin position="371"/>
        <end position="380"/>
    </location>
</feature>
<keyword evidence="17" id="KW-1185">Reference proteome</keyword>
<evidence type="ECO:0000313" key="17">
    <source>
        <dbReference type="Proteomes" id="UP000694389"/>
    </source>
</evidence>
<dbReference type="GO" id="GO:0070050">
    <property type="term" value="P:neuron cellular homeostasis"/>
    <property type="evidence" value="ECO:0007669"/>
    <property type="project" value="Ensembl"/>
</dbReference>
<evidence type="ECO:0000313" key="16">
    <source>
        <dbReference type="Ensembl" id="ENSDLAP00005075519.1"/>
    </source>
</evidence>
<keyword evidence="6 13" id="KW-0863">Zinc-finger</keyword>
<dbReference type="GO" id="GO:0015030">
    <property type="term" value="C:Cajal body"/>
    <property type="evidence" value="ECO:0007669"/>
    <property type="project" value="TreeGrafter"/>
</dbReference>
<name>A0A8P4K5R5_DICLA</name>
<evidence type="ECO:0000256" key="13">
    <source>
        <dbReference type="PROSITE-ProRule" id="PRU00723"/>
    </source>
</evidence>
<feature type="compositionally biased region" description="Basic and acidic residues" evidence="14">
    <location>
        <begin position="381"/>
        <end position="403"/>
    </location>
</feature>
<comment type="similarity">
    <text evidence="3">Belongs to the CAF1 family.</text>
</comment>
<evidence type="ECO:0000256" key="14">
    <source>
        <dbReference type="SAM" id="MobiDB-lite"/>
    </source>
</evidence>
<evidence type="ECO:0000256" key="8">
    <source>
        <dbReference type="ARBA" id="ARBA00022990"/>
    </source>
</evidence>
<dbReference type="Pfam" id="PF04857">
    <property type="entry name" value="CAF1"/>
    <property type="match status" value="3"/>
</dbReference>
<evidence type="ECO:0000256" key="12">
    <source>
        <dbReference type="ARBA" id="ARBA00071349"/>
    </source>
</evidence>
<dbReference type="GO" id="GO:0016607">
    <property type="term" value="C:nuclear speck"/>
    <property type="evidence" value="ECO:0007669"/>
    <property type="project" value="UniProtKB-SubCell"/>
</dbReference>
<feature type="region of interest" description="Disordered" evidence="14">
    <location>
        <begin position="301"/>
        <end position="444"/>
    </location>
</feature>
<keyword evidence="8" id="KW-0007">Acetylation</keyword>